<dbReference type="AlphaFoldDB" id="A0A919R338"/>
<evidence type="ECO:0000256" key="1">
    <source>
        <dbReference type="SAM" id="Phobius"/>
    </source>
</evidence>
<evidence type="ECO:0000313" key="3">
    <source>
        <dbReference type="Proteomes" id="UP000655287"/>
    </source>
</evidence>
<sequence length="268" mass="27447">MVRDTLAAARAELTKIVTLRAVWFGTGAIVALHVLVLAQNVAADTAAVHAITPDGMIERFPGDVRPAREALVEYLAAASFQMDLFLPLVAAVAAGQEFRAGQLGTSLLAVPRCGRLVCAKTLATGGFLLALAVAVAAISTAFMYVTVKDWDPGLPVSAAALAAQGRFVAHAVLSGLTTYAITMITRSTLAGILVTVGLAALTMTQVLASIAPALDALVPLSAGRNLILSPGDGITLSAGPGHAMAVLITWATVTTTVAALALTRRDAR</sequence>
<name>A0A919R338_9ACTN</name>
<keyword evidence="3" id="KW-1185">Reference proteome</keyword>
<dbReference type="Proteomes" id="UP000655287">
    <property type="component" value="Unassembled WGS sequence"/>
</dbReference>
<feature type="transmembrane region" description="Helical" evidence="1">
    <location>
        <begin position="21"/>
        <end position="38"/>
    </location>
</feature>
<feature type="transmembrane region" description="Helical" evidence="1">
    <location>
        <begin position="167"/>
        <end position="185"/>
    </location>
</feature>
<dbReference type="EMBL" id="BOOU01000014">
    <property type="protein sequence ID" value="GII76147.1"/>
    <property type="molecule type" value="Genomic_DNA"/>
</dbReference>
<keyword evidence="1" id="KW-0812">Transmembrane</keyword>
<accession>A0A919R338</accession>
<protein>
    <submittedName>
        <fullName evidence="2">Uncharacterized protein</fullName>
    </submittedName>
</protein>
<feature type="transmembrane region" description="Helical" evidence="1">
    <location>
        <begin position="122"/>
        <end position="147"/>
    </location>
</feature>
<organism evidence="2 3">
    <name type="scientific">Sphaerisporangium rufum</name>
    <dbReference type="NCBI Taxonomy" id="1381558"/>
    <lineage>
        <taxon>Bacteria</taxon>
        <taxon>Bacillati</taxon>
        <taxon>Actinomycetota</taxon>
        <taxon>Actinomycetes</taxon>
        <taxon>Streptosporangiales</taxon>
        <taxon>Streptosporangiaceae</taxon>
        <taxon>Sphaerisporangium</taxon>
    </lineage>
</organism>
<feature type="transmembrane region" description="Helical" evidence="1">
    <location>
        <begin position="192"/>
        <end position="214"/>
    </location>
</feature>
<comment type="caution">
    <text evidence="2">The sequence shown here is derived from an EMBL/GenBank/DDBJ whole genome shotgun (WGS) entry which is preliminary data.</text>
</comment>
<dbReference type="RefSeq" id="WP_203982787.1">
    <property type="nucleotide sequence ID" value="NZ_BOOU01000014.1"/>
</dbReference>
<reference evidence="2" key="1">
    <citation type="submission" date="2021-01" db="EMBL/GenBank/DDBJ databases">
        <title>Whole genome shotgun sequence of Sphaerisporangium rufum NBRC 109079.</title>
        <authorList>
            <person name="Komaki H."/>
            <person name="Tamura T."/>
        </authorList>
    </citation>
    <scope>NUCLEOTIDE SEQUENCE</scope>
    <source>
        <strain evidence="2">NBRC 109079</strain>
    </source>
</reference>
<keyword evidence="1" id="KW-0472">Membrane</keyword>
<feature type="transmembrane region" description="Helical" evidence="1">
    <location>
        <begin position="74"/>
        <end position="94"/>
    </location>
</feature>
<gene>
    <name evidence="2" type="ORF">Sru01_11290</name>
</gene>
<proteinExistence type="predicted"/>
<evidence type="ECO:0000313" key="2">
    <source>
        <dbReference type="EMBL" id="GII76147.1"/>
    </source>
</evidence>
<keyword evidence="1" id="KW-1133">Transmembrane helix</keyword>
<feature type="transmembrane region" description="Helical" evidence="1">
    <location>
        <begin position="243"/>
        <end position="262"/>
    </location>
</feature>